<evidence type="ECO:0000313" key="3">
    <source>
        <dbReference type="Proteomes" id="UP000006906"/>
    </source>
</evidence>
<organism evidence="2 3">
    <name type="scientific">Chlamydomonas reinhardtii</name>
    <name type="common">Chlamydomonas smithii</name>
    <dbReference type="NCBI Taxonomy" id="3055"/>
    <lineage>
        <taxon>Eukaryota</taxon>
        <taxon>Viridiplantae</taxon>
        <taxon>Chlorophyta</taxon>
        <taxon>core chlorophytes</taxon>
        <taxon>Chlorophyceae</taxon>
        <taxon>CS clade</taxon>
        <taxon>Chlamydomonadales</taxon>
        <taxon>Chlamydomonadaceae</taxon>
        <taxon>Chlamydomonas</taxon>
    </lineage>
</organism>
<dbReference type="Gene3D" id="3.40.50.150">
    <property type="entry name" value="Vaccinia Virus protein VP39"/>
    <property type="match status" value="1"/>
</dbReference>
<dbReference type="PANTHER" id="PTHR36732">
    <property type="entry name" value="GLYCINE RICH PROTEIN 9-RELATED"/>
    <property type="match status" value="1"/>
</dbReference>
<dbReference type="Gramene" id="PNW80048">
    <property type="protein sequence ID" value="PNW80048"/>
    <property type="gene ID" value="CHLRE_08g375700v5"/>
</dbReference>
<feature type="compositionally biased region" description="Acidic residues" evidence="1">
    <location>
        <begin position="98"/>
        <end position="107"/>
    </location>
</feature>
<dbReference type="PaxDb" id="3055-EDP02703"/>
<accession>A0A2K3DHP3</accession>
<evidence type="ECO:0000256" key="1">
    <source>
        <dbReference type="SAM" id="MobiDB-lite"/>
    </source>
</evidence>
<gene>
    <name evidence="2" type="ORF">CHLRE_08g375700v5</name>
</gene>
<keyword evidence="3" id="KW-1185">Reference proteome</keyword>
<dbReference type="KEGG" id="cre:CHLRE_08g375700v5"/>
<proteinExistence type="predicted"/>
<dbReference type="RefSeq" id="XP_042922166.1">
    <property type="nucleotide sequence ID" value="XM_043065165.1"/>
</dbReference>
<name>A0A2K3DHP3_CHLRE</name>
<dbReference type="InterPro" id="IPR029063">
    <property type="entry name" value="SAM-dependent_MTases_sf"/>
</dbReference>
<sequence length="364" mass="39729">MLLQYLRLGSSAAAPRGRRFGQVSVPAACPTRDGLSSCLTWNNLVGASVINLQQPRRGMAQNATGGGSDTDPAADATSSDFRDGEDDNAAAAAAAAATDDDDDDDGTPVDPEALLARLTQPHMPDNFLLHEFWEPWARETRFFHDRFAMFTRPEYSANDQMRQALGLAIRGSIAVPYMSWAVPSTEALEVIAQVSGGRVVEVGAGTGYWAWLLALRGVDVVAVDNDCEYRFKKEPADGEEPAAADGEDAELPKGTKGALRYLKSMQVCDGPEFLARHGGCPDRALLLCWARHDMGEASLAAYRGDTVVAVGEVYTGATWELDRELHPEWRQVRRVPLPNWTGIHDDLRVYRRRVLAGRKEEGGN</sequence>
<dbReference type="SUPFAM" id="SSF53335">
    <property type="entry name" value="S-adenosyl-L-methionine-dependent methyltransferases"/>
    <property type="match status" value="1"/>
</dbReference>
<dbReference type="OrthoDB" id="544602at2759"/>
<dbReference type="GeneID" id="5719947"/>
<dbReference type="Proteomes" id="UP000006906">
    <property type="component" value="Chromosome 8"/>
</dbReference>
<dbReference type="EMBL" id="CM008969">
    <property type="protein sequence ID" value="PNW80048.1"/>
    <property type="molecule type" value="Genomic_DNA"/>
</dbReference>
<evidence type="ECO:0000313" key="2">
    <source>
        <dbReference type="EMBL" id="PNW80048.1"/>
    </source>
</evidence>
<reference evidence="2 3" key="1">
    <citation type="journal article" date="2007" name="Science">
        <title>The Chlamydomonas genome reveals the evolution of key animal and plant functions.</title>
        <authorList>
            <person name="Merchant S.S."/>
            <person name="Prochnik S.E."/>
            <person name="Vallon O."/>
            <person name="Harris E.H."/>
            <person name="Karpowicz S.J."/>
            <person name="Witman G.B."/>
            <person name="Terry A."/>
            <person name="Salamov A."/>
            <person name="Fritz-Laylin L.K."/>
            <person name="Marechal-Drouard L."/>
            <person name="Marshall W.F."/>
            <person name="Qu L.H."/>
            <person name="Nelson D.R."/>
            <person name="Sanderfoot A.A."/>
            <person name="Spalding M.H."/>
            <person name="Kapitonov V.V."/>
            <person name="Ren Q."/>
            <person name="Ferris P."/>
            <person name="Lindquist E."/>
            <person name="Shapiro H."/>
            <person name="Lucas S.M."/>
            <person name="Grimwood J."/>
            <person name="Schmutz J."/>
            <person name="Cardol P."/>
            <person name="Cerutti H."/>
            <person name="Chanfreau G."/>
            <person name="Chen C.L."/>
            <person name="Cognat V."/>
            <person name="Croft M.T."/>
            <person name="Dent R."/>
            <person name="Dutcher S."/>
            <person name="Fernandez E."/>
            <person name="Fukuzawa H."/>
            <person name="Gonzalez-Ballester D."/>
            <person name="Gonzalez-Halphen D."/>
            <person name="Hallmann A."/>
            <person name="Hanikenne M."/>
            <person name="Hippler M."/>
            <person name="Inwood W."/>
            <person name="Jabbari K."/>
            <person name="Kalanon M."/>
            <person name="Kuras R."/>
            <person name="Lefebvre P.A."/>
            <person name="Lemaire S.D."/>
            <person name="Lobanov A.V."/>
            <person name="Lohr M."/>
            <person name="Manuell A."/>
            <person name="Meier I."/>
            <person name="Mets L."/>
            <person name="Mittag M."/>
            <person name="Mittelmeier T."/>
            <person name="Moroney J.V."/>
            <person name="Moseley J."/>
            <person name="Napoli C."/>
            <person name="Nedelcu A.M."/>
            <person name="Niyogi K."/>
            <person name="Novoselov S.V."/>
            <person name="Paulsen I.T."/>
            <person name="Pazour G."/>
            <person name="Purton S."/>
            <person name="Ral J.P."/>
            <person name="Riano-Pachon D.M."/>
            <person name="Riekhof W."/>
            <person name="Rymarquis L."/>
            <person name="Schroda M."/>
            <person name="Stern D."/>
            <person name="Umen J."/>
            <person name="Willows R."/>
            <person name="Wilson N."/>
            <person name="Zimmer S.L."/>
            <person name="Allmer J."/>
            <person name="Balk J."/>
            <person name="Bisova K."/>
            <person name="Chen C.J."/>
            <person name="Elias M."/>
            <person name="Gendler K."/>
            <person name="Hauser C."/>
            <person name="Lamb M.R."/>
            <person name="Ledford H."/>
            <person name="Long J.C."/>
            <person name="Minagawa J."/>
            <person name="Page M.D."/>
            <person name="Pan J."/>
            <person name="Pootakham W."/>
            <person name="Roje S."/>
            <person name="Rose A."/>
            <person name="Stahlberg E."/>
            <person name="Terauchi A.M."/>
            <person name="Yang P."/>
            <person name="Ball S."/>
            <person name="Bowler C."/>
            <person name="Dieckmann C.L."/>
            <person name="Gladyshev V.N."/>
            <person name="Green P."/>
            <person name="Jorgensen R."/>
            <person name="Mayfield S."/>
            <person name="Mueller-Roeber B."/>
            <person name="Rajamani S."/>
            <person name="Sayre R.T."/>
            <person name="Brokstein P."/>
            <person name="Dubchak I."/>
            <person name="Goodstein D."/>
            <person name="Hornick L."/>
            <person name="Huang Y.W."/>
            <person name="Jhaveri J."/>
            <person name="Luo Y."/>
            <person name="Martinez D."/>
            <person name="Ngau W.C."/>
            <person name="Otillar B."/>
            <person name="Poliakov A."/>
            <person name="Porter A."/>
            <person name="Szajkowski L."/>
            <person name="Werner G."/>
            <person name="Zhou K."/>
            <person name="Grigoriev I.V."/>
            <person name="Rokhsar D.S."/>
            <person name="Grossman A.R."/>
        </authorList>
    </citation>
    <scope>NUCLEOTIDE SEQUENCE [LARGE SCALE GENOMIC DNA]</scope>
    <source>
        <strain evidence="3">CC-503</strain>
    </source>
</reference>
<dbReference type="InParanoid" id="A0A2K3DHP3"/>
<dbReference type="InterPro" id="IPR053373">
    <property type="entry name" value="GRP_receptor_kinase_reg"/>
</dbReference>
<feature type="region of interest" description="Disordered" evidence="1">
    <location>
        <begin position="59"/>
        <end position="111"/>
    </location>
</feature>
<feature type="compositionally biased region" description="Low complexity" evidence="1">
    <location>
        <begin position="69"/>
        <end position="79"/>
    </location>
</feature>
<dbReference type="AlphaFoldDB" id="A0A2K3DHP3"/>
<protein>
    <submittedName>
        <fullName evidence="2">Uncharacterized protein</fullName>
    </submittedName>
</protein>
<dbReference type="PANTHER" id="PTHR36732:SF1">
    <property type="entry name" value="GLYCINE RICH PROTEIN 9-RELATED"/>
    <property type="match status" value="1"/>
</dbReference>